<evidence type="ECO:0000256" key="7">
    <source>
        <dbReference type="ARBA" id="ARBA00023136"/>
    </source>
</evidence>
<dbReference type="GO" id="GO:0005886">
    <property type="term" value="C:plasma membrane"/>
    <property type="evidence" value="ECO:0007669"/>
    <property type="project" value="UniProtKB-SubCell"/>
</dbReference>
<keyword evidence="5 8" id="KW-0812">Transmembrane</keyword>
<sequence>MLILPGLIVFPMSLSDRRSFVFPPKEWSFRWYENFFADPGWTETLMNSIQTALIVAVISTIAGTVAVFGVVRHSFRGKSAVVGLLLAPMVTPIIILGVGEYALFLKWQLVGTGLGFILAHTVHAIPYVVLTVSGVLVTMDRQLERAAASLGAPPHEVLRTITLPIIAPGILAGFVFAFISSFDETVIALFLSDPNFRTMPVQMYASMTQEVDPTIAVGASLMMLLSTLLILLSALMFRRRYAKAHR</sequence>
<organism evidence="10 11">
    <name type="scientific">Sinosporangium siamense</name>
    <dbReference type="NCBI Taxonomy" id="1367973"/>
    <lineage>
        <taxon>Bacteria</taxon>
        <taxon>Bacillati</taxon>
        <taxon>Actinomycetota</taxon>
        <taxon>Actinomycetes</taxon>
        <taxon>Streptosporangiales</taxon>
        <taxon>Streptosporangiaceae</taxon>
        <taxon>Sinosporangium</taxon>
    </lineage>
</organism>
<feature type="transmembrane region" description="Helical" evidence="8">
    <location>
        <begin position="83"/>
        <end position="104"/>
    </location>
</feature>
<dbReference type="InterPro" id="IPR035906">
    <property type="entry name" value="MetI-like_sf"/>
</dbReference>
<evidence type="ECO:0000256" key="6">
    <source>
        <dbReference type="ARBA" id="ARBA00022989"/>
    </source>
</evidence>
<evidence type="ECO:0000256" key="4">
    <source>
        <dbReference type="ARBA" id="ARBA00022519"/>
    </source>
</evidence>
<name>A0A919RCY4_9ACTN</name>
<keyword evidence="7 8" id="KW-0472">Membrane</keyword>
<dbReference type="PANTHER" id="PTHR43357:SF4">
    <property type="entry name" value="INNER MEMBRANE ABC TRANSPORTER PERMEASE PROTEIN YDCV"/>
    <property type="match status" value="1"/>
</dbReference>
<dbReference type="EMBL" id="BOOW01000010">
    <property type="protein sequence ID" value="GII91603.1"/>
    <property type="molecule type" value="Genomic_DNA"/>
</dbReference>
<dbReference type="SUPFAM" id="SSF161098">
    <property type="entry name" value="MetI-like"/>
    <property type="match status" value="1"/>
</dbReference>
<evidence type="ECO:0000313" key="10">
    <source>
        <dbReference type="EMBL" id="GII91603.1"/>
    </source>
</evidence>
<keyword evidence="6 8" id="KW-1133">Transmembrane helix</keyword>
<feature type="transmembrane region" description="Helical" evidence="8">
    <location>
        <begin position="157"/>
        <end position="179"/>
    </location>
</feature>
<dbReference type="PANTHER" id="PTHR43357">
    <property type="entry name" value="INNER MEMBRANE ABC TRANSPORTER PERMEASE PROTEIN YDCV"/>
    <property type="match status" value="1"/>
</dbReference>
<evidence type="ECO:0000256" key="5">
    <source>
        <dbReference type="ARBA" id="ARBA00022692"/>
    </source>
</evidence>
<comment type="subcellular location">
    <subcellularLocation>
        <location evidence="1">Cell inner membrane</location>
        <topology evidence="1">Multi-pass membrane protein</topology>
    </subcellularLocation>
    <subcellularLocation>
        <location evidence="8">Cell membrane</location>
        <topology evidence="8">Multi-pass membrane protein</topology>
    </subcellularLocation>
</comment>
<evidence type="ECO:0000259" key="9">
    <source>
        <dbReference type="PROSITE" id="PS50928"/>
    </source>
</evidence>
<dbReference type="Gene3D" id="1.10.3720.10">
    <property type="entry name" value="MetI-like"/>
    <property type="match status" value="1"/>
</dbReference>
<keyword evidence="4" id="KW-0997">Cell inner membrane</keyword>
<evidence type="ECO:0000313" key="11">
    <source>
        <dbReference type="Proteomes" id="UP000606172"/>
    </source>
</evidence>
<dbReference type="Pfam" id="PF00528">
    <property type="entry name" value="BPD_transp_1"/>
    <property type="match status" value="1"/>
</dbReference>
<evidence type="ECO:0000256" key="2">
    <source>
        <dbReference type="ARBA" id="ARBA00022448"/>
    </source>
</evidence>
<dbReference type="InterPro" id="IPR000515">
    <property type="entry name" value="MetI-like"/>
</dbReference>
<dbReference type="PROSITE" id="PS50928">
    <property type="entry name" value="ABC_TM1"/>
    <property type="match status" value="1"/>
</dbReference>
<evidence type="ECO:0000256" key="8">
    <source>
        <dbReference type="RuleBase" id="RU363032"/>
    </source>
</evidence>
<gene>
    <name evidence="10" type="ORF">Ssi02_18340</name>
</gene>
<feature type="transmembrane region" description="Helical" evidence="8">
    <location>
        <begin position="215"/>
        <end position="237"/>
    </location>
</feature>
<dbReference type="GO" id="GO:0055085">
    <property type="term" value="P:transmembrane transport"/>
    <property type="evidence" value="ECO:0007669"/>
    <property type="project" value="InterPro"/>
</dbReference>
<comment type="caution">
    <text evidence="10">The sequence shown here is derived from an EMBL/GenBank/DDBJ whole genome shotgun (WGS) entry which is preliminary data.</text>
</comment>
<reference evidence="10" key="1">
    <citation type="submission" date="2021-01" db="EMBL/GenBank/DDBJ databases">
        <title>Whole genome shotgun sequence of Sinosporangium siamense NBRC 109515.</title>
        <authorList>
            <person name="Komaki H."/>
            <person name="Tamura T."/>
        </authorList>
    </citation>
    <scope>NUCLEOTIDE SEQUENCE</scope>
    <source>
        <strain evidence="10">NBRC 109515</strain>
    </source>
</reference>
<keyword evidence="11" id="KW-1185">Reference proteome</keyword>
<comment type="similarity">
    <text evidence="8">Belongs to the binding-protein-dependent transport system permease family.</text>
</comment>
<protein>
    <submittedName>
        <fullName evidence="10">Polyamine ABC transporter permease</fullName>
    </submittedName>
</protein>
<keyword evidence="3" id="KW-1003">Cell membrane</keyword>
<feature type="transmembrane region" description="Helical" evidence="8">
    <location>
        <begin position="49"/>
        <end position="71"/>
    </location>
</feature>
<dbReference type="Proteomes" id="UP000606172">
    <property type="component" value="Unassembled WGS sequence"/>
</dbReference>
<dbReference type="CDD" id="cd06261">
    <property type="entry name" value="TM_PBP2"/>
    <property type="match status" value="1"/>
</dbReference>
<proteinExistence type="inferred from homology"/>
<keyword evidence="2 8" id="KW-0813">Transport</keyword>
<feature type="domain" description="ABC transmembrane type-1" evidence="9">
    <location>
        <begin position="45"/>
        <end position="233"/>
    </location>
</feature>
<accession>A0A919RCY4</accession>
<evidence type="ECO:0000256" key="1">
    <source>
        <dbReference type="ARBA" id="ARBA00004429"/>
    </source>
</evidence>
<feature type="transmembrane region" description="Helical" evidence="8">
    <location>
        <begin position="116"/>
        <end position="137"/>
    </location>
</feature>
<evidence type="ECO:0000256" key="3">
    <source>
        <dbReference type="ARBA" id="ARBA00022475"/>
    </source>
</evidence>
<dbReference type="AlphaFoldDB" id="A0A919RCY4"/>